<accession>A0A178IL74</accession>
<dbReference type="Proteomes" id="UP000078486">
    <property type="component" value="Unassembled WGS sequence"/>
</dbReference>
<dbReference type="SUPFAM" id="SSF52540">
    <property type="entry name" value="P-loop containing nucleoside triphosphate hydrolases"/>
    <property type="match status" value="1"/>
</dbReference>
<dbReference type="Gene3D" id="1.10.8.730">
    <property type="match status" value="1"/>
</dbReference>
<dbReference type="InterPro" id="IPR027417">
    <property type="entry name" value="P-loop_NTPase"/>
</dbReference>
<name>A0A178IL74_9BACT</name>
<evidence type="ECO:0000313" key="1">
    <source>
        <dbReference type="EMBL" id="OAM90421.1"/>
    </source>
</evidence>
<proteinExistence type="predicted"/>
<protein>
    <recommendedName>
        <fullName evidence="3">TraG P-loop domain-containing protein</fullName>
    </recommendedName>
</protein>
<evidence type="ECO:0008006" key="3">
    <source>
        <dbReference type="Google" id="ProtNLM"/>
    </source>
</evidence>
<organism evidence="1 2">
    <name type="scientific">Termitidicoccus mucosus</name>
    <dbReference type="NCBI Taxonomy" id="1184151"/>
    <lineage>
        <taxon>Bacteria</taxon>
        <taxon>Pseudomonadati</taxon>
        <taxon>Verrucomicrobiota</taxon>
        <taxon>Opitutia</taxon>
        <taxon>Opitutales</taxon>
        <taxon>Opitutaceae</taxon>
        <taxon>Termitidicoccus</taxon>
    </lineage>
</organism>
<dbReference type="OrthoDB" id="174527at2"/>
<keyword evidence="2" id="KW-1185">Reference proteome</keyword>
<dbReference type="EMBL" id="LRRQ01000058">
    <property type="protein sequence ID" value="OAM90421.1"/>
    <property type="molecule type" value="Genomic_DNA"/>
</dbReference>
<dbReference type="Gene3D" id="3.40.50.300">
    <property type="entry name" value="P-loop containing nucleotide triphosphate hydrolases"/>
    <property type="match status" value="1"/>
</dbReference>
<sequence length="878" mass="98011">MKPHDKAPNGVFCDGLILYGFPERGAIASKGFWIEPPDQRGASVARLNAFQDQVRAVLALATPGRRLQLQWSCDADYRSELLAYHDATQKVPHPGVRRVRNERFIRYWERMQARTLRRERLALFLSVEISRYAGNVQTPGGLRAHYAAVIGELQAQFEDFAHTLRTLFQGETPVTAMGDEEHCRYLRDFLNPSATEHNELPIHFDSGLSIQEQCWFSEGVGQPEGGFVLDGQYHAILTLDRWPQRTRPGIITHLTGLPFLDYRITVNITPEIARGEIRREEKAIERLAGEYADQKRHSLAVALRKKERKVENLASGFVRPFEVGYIIRLWAPTREALREKITAMQAAIHAMDGAQYFECAIPTTAKKLFFASWPGWTHSSYRHRNHYAEDNYLADLLPFSATFTGALAIAEAIYDGSHQNLVGLATAVGGSPQHAVLLGMTGAGKSAVMHDLLMQTAALFAYTVIIEEGLSYRPFTETLGETPIIVHPDAALTINYLDTQGLPLTQLHLASAVALLSRMIGVPGSDERLALRSAQLTQYLHQLYRDAFTEWARRHPERAMEASRLACAAHRWRLRLPAGTTPLDAFVELRDRRAAGDEEAQQFVADLSEADLTQFAQDPTTERLVGQTACALFAPEDHPTHGALVDLLAFARFPEHPKEEIDRLATLLRAWSADGAYGQLFDGVTNVSLRRPVAHFELGYVPEQAVELKAATGLLISGFARQHILALPRVQRKRIIFEEVARFLDVPGGETIVAESYAQLRKFNCWAVSIVQQYARFKTSRIRPAVIGNAKQFFLMRQSDRGDLSDLAADLALPESAIDVIQHYPLPEQLPAAQRHSALCYFAPTSQPPQCGTLRHIEPPAQNTEPAHAITSTAALVA</sequence>
<evidence type="ECO:0000313" key="2">
    <source>
        <dbReference type="Proteomes" id="UP000078486"/>
    </source>
</evidence>
<dbReference type="RefSeq" id="WP_084442008.1">
    <property type="nucleotide sequence ID" value="NZ_KV441839.1"/>
</dbReference>
<dbReference type="STRING" id="1184151.AW736_08055"/>
<dbReference type="AlphaFoldDB" id="A0A178IL74"/>
<comment type="caution">
    <text evidence="1">The sequence shown here is derived from an EMBL/GenBank/DDBJ whole genome shotgun (WGS) entry which is preliminary data.</text>
</comment>
<gene>
    <name evidence="1" type="ORF">AW736_08055</name>
</gene>
<reference evidence="1 2" key="1">
    <citation type="submission" date="2016-01" db="EMBL/GenBank/DDBJ databases">
        <title>High potential of lignocellulose degradation of a new Verrucomicrobia species.</title>
        <authorList>
            <person name="Wang Y."/>
            <person name="Shi Y."/>
            <person name="Qiu Z."/>
            <person name="Liu S."/>
            <person name="Yang H."/>
        </authorList>
    </citation>
    <scope>NUCLEOTIDE SEQUENCE [LARGE SCALE GENOMIC DNA]</scope>
    <source>
        <strain evidence="1 2">TSB47</strain>
    </source>
</reference>